<dbReference type="EMBL" id="JABSNO010000016">
    <property type="protein sequence ID" value="NRS93101.1"/>
    <property type="molecule type" value="Genomic_DNA"/>
</dbReference>
<keyword evidence="2" id="KW-1185">Reference proteome</keyword>
<name>A0A8J8G898_9FLAO</name>
<organism evidence="1 2">
    <name type="scientific">Frigoriflavimonas asaccharolytica</name>
    <dbReference type="NCBI Taxonomy" id="2735899"/>
    <lineage>
        <taxon>Bacteria</taxon>
        <taxon>Pseudomonadati</taxon>
        <taxon>Bacteroidota</taxon>
        <taxon>Flavobacteriia</taxon>
        <taxon>Flavobacteriales</taxon>
        <taxon>Weeksellaceae</taxon>
        <taxon>Frigoriflavimonas</taxon>
    </lineage>
</organism>
<dbReference type="AlphaFoldDB" id="A0A8J8G898"/>
<keyword evidence="1" id="KW-0132">Cell division</keyword>
<evidence type="ECO:0000313" key="2">
    <source>
        <dbReference type="Proteomes" id="UP000610746"/>
    </source>
</evidence>
<proteinExistence type="predicted"/>
<dbReference type="GO" id="GO:0051301">
    <property type="term" value="P:cell division"/>
    <property type="evidence" value="ECO:0007669"/>
    <property type="project" value="UniProtKB-KW"/>
</dbReference>
<dbReference type="RefSeq" id="WP_173779680.1">
    <property type="nucleotide sequence ID" value="NZ_JABSNO010000016.1"/>
</dbReference>
<evidence type="ECO:0000313" key="1">
    <source>
        <dbReference type="EMBL" id="NRS93101.1"/>
    </source>
</evidence>
<reference evidence="1" key="1">
    <citation type="submission" date="2020-05" db="EMBL/GenBank/DDBJ databases">
        <title>Genomic Encyclopedia of Type Strains, Phase IV (KMG-V): Genome sequencing to study the core and pangenomes of soil and plant-associated prokaryotes.</title>
        <authorList>
            <person name="Whitman W."/>
        </authorList>
    </citation>
    <scope>NUCLEOTIDE SEQUENCE</scope>
    <source>
        <strain evidence="1">16F</strain>
    </source>
</reference>
<accession>A0A8J8G898</accession>
<protein>
    <submittedName>
        <fullName evidence="1">Cell division protein FtsX</fullName>
    </submittedName>
</protein>
<dbReference type="Proteomes" id="UP000610746">
    <property type="component" value="Unassembled WGS sequence"/>
</dbReference>
<keyword evidence="1" id="KW-0131">Cell cycle</keyword>
<sequence length="78" mass="9036">MKSLKINLEENTDFGKLMEVLYQIKGIKSVEILDEDNSESDLKKAVNKSKEQLKSGDYESFVNDLFETFVNRESNSKR</sequence>
<gene>
    <name evidence="1" type="ORF">HNQ03_002187</name>
</gene>
<comment type="caution">
    <text evidence="1">The sequence shown here is derived from an EMBL/GenBank/DDBJ whole genome shotgun (WGS) entry which is preliminary data.</text>
</comment>